<evidence type="ECO:0000259" key="9">
    <source>
        <dbReference type="PROSITE" id="PS51192"/>
    </source>
</evidence>
<dbReference type="AlphaFoldDB" id="A0AAV7Z159"/>
<dbReference type="PROSITE" id="PS51194">
    <property type="entry name" value="HELICASE_CTER"/>
    <property type="match status" value="1"/>
</dbReference>
<dbReference type="GO" id="GO:0016787">
    <property type="term" value="F:hydrolase activity"/>
    <property type="evidence" value="ECO:0007669"/>
    <property type="project" value="UniProtKB-KW"/>
</dbReference>
<sequence>MFESNVFDVFDFSESNKNEKGNGNGNENEKQKEKKPINPNEPLLSEELESKVKPTLEEDIFLSKSLTGGCRHEIAYPEEWENKENGQEMIDDLKNLEYPKEPATTFKFTLDPFQRTSVCCIERGDSLLVSAHTSSGKTVVGEYAIAKALKNNARVIYTSPIKALSNQKYRDLKAVYGDVGLMTGDITIDPESTCLVMTTEILRNMLYKGSEIIREVQCVIFDEIHYMKNKSRGVVWEETIILLPDKVQFVFLSATIPNCLEFAKWISKIHKQACHVVFTDKRPVPLQYYLFPKGSNELYLIVDEDGNFKDRNFQKAVTSININPITNSLINNNNQSSSKNRRLQQSQDIYRVVKLIVEKNYDPIIVFAFSKKQCEVKAMELSQMSFTTSEEQEMIQFIYKQAIGTLSEDDQKLPQIKKMLPMLKSGVAVHHAGLLPIMKEIVEILFGEGFIKVLFATETFSMGLNMPAKTVIFSSTKKFDGTVFRNITSGEFIQMSGRAGRRGLDKKGIVILMLDERIEPSVAKDILLGKPDSLNSAFHLSYNMLLNLIRIEGINPEYLMSRSFFQFQCERQLPRKKQQIEELKIESNDIKIINESKIKKFYELSEKIQELSVEIQQIRTKPFYSFGYMKPGRLVRIRKIYRYGKMKFGKVKKVIKWNWGVVINIKKRHIRRKRDEMLLEDEKENEEQDNNVLEQLKNNLSSEYIVDVLIECEDLESIQKKAKNKIRKNLNKNGGNKDSNDNDDEDEEDDDNDNHRGIVKIVKFPLSDIYKISKMRVRVPENIRSVKTKNRIIRSISEVKKRLEGTIPQLDPVENYKSTEQGYEQTLEKLNELKKEIKQFHLIKNTTQWKEGYKKFLSKIEILTQIEIAEKQLSEYESVILNDKLGSMKKSLESLKYVNTEGIISEKGRTACEISSGNELIITELLYQGVFNDINIYQLTSLLSCFLHKERSKTTPKLPENLNNPFRKLTETAKKVGKIEQKSGYEINIEDFVKSFHPGLMKVVERWTFGDSFLEITKLTKNFEGTIIRTLRGLEELMRQMSNAALSMGNRDLSSKINDGIVKVKRDIVFAASLYL</sequence>
<dbReference type="SUPFAM" id="SSF52540">
    <property type="entry name" value="P-loop containing nucleoside triphosphate hydrolases"/>
    <property type="match status" value="1"/>
</dbReference>
<organism evidence="11 12">
    <name type="scientific">Anaeramoeba flamelloides</name>
    <dbReference type="NCBI Taxonomy" id="1746091"/>
    <lineage>
        <taxon>Eukaryota</taxon>
        <taxon>Metamonada</taxon>
        <taxon>Anaeramoebidae</taxon>
        <taxon>Anaeramoeba</taxon>
    </lineage>
</organism>
<dbReference type="Proteomes" id="UP001146793">
    <property type="component" value="Unassembled WGS sequence"/>
</dbReference>
<feature type="coiled-coil region" evidence="7">
    <location>
        <begin position="676"/>
        <end position="703"/>
    </location>
</feature>
<dbReference type="Pfam" id="PF00270">
    <property type="entry name" value="DEAD"/>
    <property type="match status" value="1"/>
</dbReference>
<feature type="compositionally biased region" description="Acidic residues" evidence="8">
    <location>
        <begin position="741"/>
        <end position="752"/>
    </location>
</feature>
<dbReference type="InterPro" id="IPR011545">
    <property type="entry name" value="DEAD/DEAH_box_helicase_dom"/>
</dbReference>
<evidence type="ECO:0000256" key="6">
    <source>
        <dbReference type="ARBA" id="ARBA00023242"/>
    </source>
</evidence>
<dbReference type="GO" id="GO:0003724">
    <property type="term" value="F:RNA helicase activity"/>
    <property type="evidence" value="ECO:0007669"/>
    <property type="project" value="InterPro"/>
</dbReference>
<dbReference type="Gene3D" id="2.40.30.300">
    <property type="match status" value="1"/>
</dbReference>
<evidence type="ECO:0000259" key="10">
    <source>
        <dbReference type="PROSITE" id="PS51194"/>
    </source>
</evidence>
<dbReference type="GO" id="GO:0005634">
    <property type="term" value="C:nucleus"/>
    <property type="evidence" value="ECO:0007669"/>
    <property type="project" value="UniProtKB-SubCell"/>
</dbReference>
<dbReference type="Pfam" id="PF21408">
    <property type="entry name" value="MTR4-like_stalk"/>
    <property type="match status" value="1"/>
</dbReference>
<proteinExistence type="predicted"/>
<feature type="compositionally biased region" description="Basic and acidic residues" evidence="8">
    <location>
        <begin position="27"/>
        <end position="36"/>
    </location>
</feature>
<dbReference type="Pfam" id="PF08148">
    <property type="entry name" value="DSHCT"/>
    <property type="match status" value="1"/>
</dbReference>
<dbReference type="FunFam" id="3.40.50.300:FF:000083">
    <property type="entry name" value="ATP-dependent RNA helicase DOB1"/>
    <property type="match status" value="1"/>
</dbReference>
<dbReference type="EMBL" id="JANTQA010000036">
    <property type="protein sequence ID" value="KAJ3435833.1"/>
    <property type="molecule type" value="Genomic_DNA"/>
</dbReference>
<dbReference type="FunFam" id="3.40.50.300:FF:000141">
    <property type="entry name" value="ATP-dependent RNA helicase DOB1"/>
    <property type="match status" value="1"/>
</dbReference>
<dbReference type="Gene3D" id="3.40.50.300">
    <property type="entry name" value="P-loop containing nucleotide triphosphate hydrolases"/>
    <property type="match status" value="2"/>
</dbReference>
<dbReference type="Pfam" id="PF00271">
    <property type="entry name" value="Helicase_C"/>
    <property type="match status" value="1"/>
</dbReference>
<evidence type="ECO:0000256" key="5">
    <source>
        <dbReference type="ARBA" id="ARBA00022840"/>
    </source>
</evidence>
<comment type="caution">
    <text evidence="11">The sequence shown here is derived from an EMBL/GenBank/DDBJ whole genome shotgun (WGS) entry which is preliminary data.</text>
</comment>
<evidence type="ECO:0000313" key="12">
    <source>
        <dbReference type="Proteomes" id="UP001146793"/>
    </source>
</evidence>
<keyword evidence="4 11" id="KW-0347">Helicase</keyword>
<evidence type="ECO:0000256" key="7">
    <source>
        <dbReference type="SAM" id="Coils"/>
    </source>
</evidence>
<feature type="domain" description="Helicase ATP-binding" evidence="9">
    <location>
        <begin position="118"/>
        <end position="274"/>
    </location>
</feature>
<evidence type="ECO:0000256" key="1">
    <source>
        <dbReference type="ARBA" id="ARBA00004123"/>
    </source>
</evidence>
<dbReference type="GO" id="GO:0000460">
    <property type="term" value="P:maturation of 5.8S rRNA"/>
    <property type="evidence" value="ECO:0007669"/>
    <property type="project" value="TreeGrafter"/>
</dbReference>
<comment type="subcellular location">
    <subcellularLocation>
        <location evidence="1">Nucleus</location>
    </subcellularLocation>
</comment>
<dbReference type="SMART" id="SM00490">
    <property type="entry name" value="HELICc"/>
    <property type="match status" value="1"/>
</dbReference>
<dbReference type="SMART" id="SM00487">
    <property type="entry name" value="DEXDc"/>
    <property type="match status" value="1"/>
</dbReference>
<keyword evidence="6" id="KW-0539">Nucleus</keyword>
<dbReference type="InterPro" id="IPR025696">
    <property type="entry name" value="Beta-barrel_MTR4"/>
</dbReference>
<dbReference type="InterPro" id="IPR027417">
    <property type="entry name" value="P-loop_NTPase"/>
</dbReference>
<dbReference type="PROSITE" id="PS51192">
    <property type="entry name" value="HELICASE_ATP_BIND_1"/>
    <property type="match status" value="1"/>
</dbReference>
<evidence type="ECO:0000256" key="2">
    <source>
        <dbReference type="ARBA" id="ARBA00022741"/>
    </source>
</evidence>
<dbReference type="InterPro" id="IPR012961">
    <property type="entry name" value="Ski2/MTR4_C"/>
</dbReference>
<feature type="domain" description="Helicase C-terminal" evidence="10">
    <location>
        <begin position="348"/>
        <end position="549"/>
    </location>
</feature>
<dbReference type="GO" id="GO:0003723">
    <property type="term" value="F:RNA binding"/>
    <property type="evidence" value="ECO:0007669"/>
    <property type="project" value="InterPro"/>
</dbReference>
<feature type="coiled-coil region" evidence="7">
    <location>
        <begin position="813"/>
        <end position="843"/>
    </location>
</feature>
<keyword evidence="5" id="KW-0067">ATP-binding</keyword>
<name>A0AAV7Z159_9EUKA</name>
<accession>A0AAV7Z159</accession>
<evidence type="ECO:0000256" key="8">
    <source>
        <dbReference type="SAM" id="MobiDB-lite"/>
    </source>
</evidence>
<dbReference type="CDD" id="cd18795">
    <property type="entry name" value="SF2_C_Ski2"/>
    <property type="match status" value="1"/>
</dbReference>
<keyword evidence="2" id="KW-0547">Nucleotide-binding</keyword>
<evidence type="ECO:0000313" key="11">
    <source>
        <dbReference type="EMBL" id="KAJ3435833.1"/>
    </source>
</evidence>
<dbReference type="InterPro" id="IPR050699">
    <property type="entry name" value="RNA-DNA_Helicase"/>
</dbReference>
<dbReference type="PIRSF" id="PIRSF005198">
    <property type="entry name" value="Antiviral_helicase_SKI2"/>
    <property type="match status" value="1"/>
</dbReference>
<dbReference type="SMART" id="SM01142">
    <property type="entry name" value="DSHCT"/>
    <property type="match status" value="1"/>
</dbReference>
<dbReference type="InterPro" id="IPR048392">
    <property type="entry name" value="MTR4-like_stalk"/>
</dbReference>
<protein>
    <submittedName>
        <fullName evidence="11">Exosome RNA helicase mtr4</fullName>
    </submittedName>
</protein>
<dbReference type="PANTHER" id="PTHR12131">
    <property type="entry name" value="ATP-DEPENDENT RNA AND DNA HELICASE"/>
    <property type="match status" value="1"/>
</dbReference>
<feature type="region of interest" description="Disordered" evidence="8">
    <location>
        <begin position="13"/>
        <end position="45"/>
    </location>
</feature>
<keyword evidence="7" id="KW-0175">Coiled coil</keyword>
<keyword evidence="3" id="KW-0378">Hydrolase</keyword>
<dbReference type="Gene3D" id="1.10.3380.30">
    <property type="match status" value="1"/>
</dbReference>
<dbReference type="InterPro" id="IPR001650">
    <property type="entry name" value="Helicase_C-like"/>
</dbReference>
<evidence type="ECO:0000256" key="4">
    <source>
        <dbReference type="ARBA" id="ARBA00022806"/>
    </source>
</evidence>
<reference evidence="11" key="1">
    <citation type="submission" date="2022-08" db="EMBL/GenBank/DDBJ databases">
        <title>Novel sulphate-reducing endosymbionts in the free-living metamonad Anaeramoeba.</title>
        <authorList>
            <person name="Jerlstrom-Hultqvist J."/>
            <person name="Cepicka I."/>
            <person name="Gallot-Lavallee L."/>
            <person name="Salas-Leiva D."/>
            <person name="Curtis B.A."/>
            <person name="Zahonova K."/>
            <person name="Pipaliya S."/>
            <person name="Dacks J."/>
            <person name="Roger A.J."/>
        </authorList>
    </citation>
    <scope>NUCLEOTIDE SEQUENCE</scope>
    <source>
        <strain evidence="11">Busselton2</strain>
    </source>
</reference>
<dbReference type="GO" id="GO:0005524">
    <property type="term" value="F:ATP binding"/>
    <property type="evidence" value="ECO:0007669"/>
    <property type="project" value="UniProtKB-KW"/>
</dbReference>
<dbReference type="GO" id="GO:0006401">
    <property type="term" value="P:RNA catabolic process"/>
    <property type="evidence" value="ECO:0007669"/>
    <property type="project" value="InterPro"/>
</dbReference>
<feature type="region of interest" description="Disordered" evidence="8">
    <location>
        <begin position="729"/>
        <end position="754"/>
    </location>
</feature>
<evidence type="ECO:0000256" key="3">
    <source>
        <dbReference type="ARBA" id="ARBA00022801"/>
    </source>
</evidence>
<gene>
    <name evidence="11" type="ORF">M0812_17872</name>
</gene>
<dbReference type="InterPro" id="IPR016438">
    <property type="entry name" value="SKI2-like"/>
</dbReference>
<dbReference type="InterPro" id="IPR014001">
    <property type="entry name" value="Helicase_ATP-bd"/>
</dbReference>
<dbReference type="PANTHER" id="PTHR12131:SF7">
    <property type="entry name" value="EXOSOME RNA HELICASE MTR4"/>
    <property type="match status" value="1"/>
</dbReference>
<dbReference type="Pfam" id="PF13234">
    <property type="entry name" value="MTR4_beta-barrel"/>
    <property type="match status" value="1"/>
</dbReference>